<accession>J5J1I4</accession>
<reference evidence="5 6" key="1">
    <citation type="journal article" date="2012" name="Sci. Rep.">
        <title>Genomic perspectives on the evolution of fungal entomopathogenicity in Beauveria bassiana.</title>
        <authorList>
            <person name="Xiao G."/>
            <person name="Ying S.H."/>
            <person name="Zheng P."/>
            <person name="Wang Z.L."/>
            <person name="Zhang S."/>
            <person name="Xie X.Q."/>
            <person name="Shang Y."/>
            <person name="St Leger R.J."/>
            <person name="Zhao G.P."/>
            <person name="Wang C."/>
            <person name="Feng M.G."/>
        </authorList>
    </citation>
    <scope>NUCLEOTIDE SEQUENCE [LARGE SCALE GENOMIC DNA]</scope>
    <source>
        <strain evidence="5 6">ARSEF 2860</strain>
    </source>
</reference>
<evidence type="ECO:0000313" key="5">
    <source>
        <dbReference type="EMBL" id="EJP60758.1"/>
    </source>
</evidence>
<dbReference type="PANTHER" id="PTHR33481:SF1">
    <property type="entry name" value="ENDONUCLEASE_EXONUCLEASE_PHOSPHATASE DOMAIN-CONTAINING PROTEIN-RELATED"/>
    <property type="match status" value="1"/>
</dbReference>
<evidence type="ECO:0000259" key="4">
    <source>
        <dbReference type="Pfam" id="PF14529"/>
    </source>
</evidence>
<dbReference type="InterPro" id="IPR005135">
    <property type="entry name" value="Endo/exonuclease/phosphatase"/>
</dbReference>
<dbReference type="STRING" id="655819.J5J1I4"/>
<dbReference type="InterPro" id="IPR043502">
    <property type="entry name" value="DNA/RNA_pol_sf"/>
</dbReference>
<name>J5J1I4_BEAB2</name>
<dbReference type="Proteomes" id="UP000002762">
    <property type="component" value="Unassembled WGS sequence"/>
</dbReference>
<feature type="domain" description="Endonuclease/exonuclease/phosphatase" evidence="4">
    <location>
        <begin position="14"/>
        <end position="105"/>
    </location>
</feature>
<keyword evidence="5" id="KW-0808">Transferase</keyword>
<evidence type="ECO:0000256" key="1">
    <source>
        <dbReference type="ARBA" id="ARBA00004173"/>
    </source>
</evidence>
<keyword evidence="5" id="KW-0548">Nucleotidyltransferase</keyword>
<dbReference type="InterPro" id="IPR000477">
    <property type="entry name" value="RT_dom"/>
</dbReference>
<organism evidence="5 6">
    <name type="scientific">Beauveria bassiana (strain ARSEF 2860)</name>
    <name type="common">White muscardine disease fungus</name>
    <name type="synonym">Tritirachium shiotae</name>
    <dbReference type="NCBI Taxonomy" id="655819"/>
    <lineage>
        <taxon>Eukaryota</taxon>
        <taxon>Fungi</taxon>
        <taxon>Dikarya</taxon>
        <taxon>Ascomycota</taxon>
        <taxon>Pezizomycotina</taxon>
        <taxon>Sordariomycetes</taxon>
        <taxon>Hypocreomycetidae</taxon>
        <taxon>Hypocreales</taxon>
        <taxon>Cordycipitaceae</taxon>
        <taxon>Beauveria</taxon>
    </lineage>
</organism>
<comment type="subcellular location">
    <subcellularLocation>
        <location evidence="1">Mitochondrion</location>
    </subcellularLocation>
</comment>
<dbReference type="InterPro" id="IPR036691">
    <property type="entry name" value="Endo/exonu/phosph_ase_sf"/>
</dbReference>
<keyword evidence="5" id="KW-0695">RNA-directed DNA polymerase</keyword>
<proteinExistence type="predicted"/>
<evidence type="ECO:0000259" key="3">
    <source>
        <dbReference type="Pfam" id="PF00078"/>
    </source>
</evidence>
<evidence type="ECO:0000256" key="2">
    <source>
        <dbReference type="ARBA" id="ARBA00023128"/>
    </source>
</evidence>
<sequence>MYVEGVNARALADACTLLRATIAKTRGGAGQLVDIVLAGDLNRHDQLWEGEDVSLIRQGEADDIINLMSDYSLSSLLPRGTKTWQGGNYESTIDPVLATEELAGSVRNRARAVRRAGYTDEDLIETAKAAAKQYHDAIRLQKKSHWENFLADNDNIWKAAKYLKSGNESAFGRVPRLLRADGTRTNSHTEQAEELLTTFFPPLPEHIEEEGERPQRAAVPLPELTLEEVQRQLMSAKSWKAPGEDGLPTVVWQQVWPAVKHQVMALFQASLDEGILPHQWRHAKIVPLKKGGKEDYSVAGSWRPISLLCTLGKILESVIAERISHAVETFGLLPTNHFGGRKQRSAEQALLLLQEQIYAAWRGGRVLSLVSFDVKGAYNGVFKDRLLQRMRARGMPEKIDSRSGRFSPSPWEREQNPFSGELAAMAYALRNLPHSEHQNIALFTRNKGAVAALSRPYQQSGQEFIKCIYDLVDQLIGKANTIAIRWDSSDKNKLLQAAKIQAKTATQQGTAPEVQFPLMKSTTLNIERRKLEGERCLPEDVGKFSKRIDAALPGNHTREIYEEWSWRERSALAQLRTGMAKLNSYLHRIKAVTSEQCACGHARETVEHFLFQCPQWNEQRKSCEQARARDGMICPSGWEGSRHRTERNGNRAWVQFEQRYGLHLRQDALTTERKSAWLDIFATRKVDQLPVTQRSASTDMACDASVAER</sequence>
<dbReference type="Gene3D" id="3.60.10.10">
    <property type="entry name" value="Endonuclease/exonuclease/phosphatase"/>
    <property type="match status" value="1"/>
</dbReference>
<dbReference type="SUPFAM" id="SSF56672">
    <property type="entry name" value="DNA/RNA polymerases"/>
    <property type="match status" value="1"/>
</dbReference>
<dbReference type="RefSeq" id="XP_008603615.1">
    <property type="nucleotide sequence ID" value="XM_008605393.1"/>
</dbReference>
<keyword evidence="2" id="KW-0496">Mitochondrion</keyword>
<dbReference type="EMBL" id="JH725268">
    <property type="protein sequence ID" value="EJP60758.1"/>
    <property type="molecule type" value="Genomic_DNA"/>
</dbReference>
<feature type="domain" description="Reverse transcriptase" evidence="3">
    <location>
        <begin position="292"/>
        <end position="398"/>
    </location>
</feature>
<dbReference type="Pfam" id="PF00078">
    <property type="entry name" value="RVT_1"/>
    <property type="match status" value="1"/>
</dbReference>
<dbReference type="GO" id="GO:0005739">
    <property type="term" value="C:mitochondrion"/>
    <property type="evidence" value="ECO:0007669"/>
    <property type="project" value="UniProtKB-SubCell"/>
</dbReference>
<keyword evidence="6" id="KW-1185">Reference proteome</keyword>
<dbReference type="CDD" id="cd01650">
    <property type="entry name" value="RT_nLTR_like"/>
    <property type="match status" value="1"/>
</dbReference>
<protein>
    <submittedName>
        <fullName evidence="5">Reverse transcriptase</fullName>
    </submittedName>
</protein>
<dbReference type="GeneID" id="19893308"/>
<dbReference type="GO" id="GO:0003964">
    <property type="term" value="F:RNA-directed DNA polymerase activity"/>
    <property type="evidence" value="ECO:0007669"/>
    <property type="project" value="UniProtKB-KW"/>
</dbReference>
<dbReference type="AlphaFoldDB" id="J5J1I4"/>
<dbReference type="HOGENOM" id="CLU_389308_0_0_1"/>
<dbReference type="InParanoid" id="J5J1I4"/>
<evidence type="ECO:0000313" key="6">
    <source>
        <dbReference type="Proteomes" id="UP000002762"/>
    </source>
</evidence>
<dbReference type="PANTHER" id="PTHR33481">
    <property type="entry name" value="REVERSE TRANSCRIPTASE"/>
    <property type="match status" value="1"/>
</dbReference>
<dbReference type="SUPFAM" id="SSF56219">
    <property type="entry name" value="DNase I-like"/>
    <property type="match status" value="1"/>
</dbReference>
<gene>
    <name evidence="5" type="ORF">BBA_10296</name>
</gene>
<dbReference type="Pfam" id="PF14529">
    <property type="entry name" value="Exo_endo_phos_2"/>
    <property type="match status" value="1"/>
</dbReference>